<protein>
    <submittedName>
        <fullName evidence="1">Mitochondrial import inner membrane translocase subunit tim54</fullName>
    </submittedName>
</protein>
<name>A0ACC1JCM2_9FUNG</name>
<comment type="caution">
    <text evidence="1">The sequence shown here is derived from an EMBL/GenBank/DDBJ whole genome shotgun (WGS) entry which is preliminary data.</text>
</comment>
<accession>A0ACC1JCM2</accession>
<organism evidence="1 2">
    <name type="scientific">Linderina macrospora</name>
    <dbReference type="NCBI Taxonomy" id="4868"/>
    <lineage>
        <taxon>Eukaryota</taxon>
        <taxon>Fungi</taxon>
        <taxon>Fungi incertae sedis</taxon>
        <taxon>Zoopagomycota</taxon>
        <taxon>Kickxellomycotina</taxon>
        <taxon>Kickxellomycetes</taxon>
        <taxon>Kickxellales</taxon>
        <taxon>Kickxellaceae</taxon>
        <taxon>Linderina</taxon>
    </lineage>
</organism>
<proteinExistence type="predicted"/>
<evidence type="ECO:0000313" key="2">
    <source>
        <dbReference type="Proteomes" id="UP001150603"/>
    </source>
</evidence>
<feature type="non-terminal residue" evidence="1">
    <location>
        <position position="1"/>
    </location>
</feature>
<keyword evidence="2" id="KW-1185">Reference proteome</keyword>
<gene>
    <name evidence="1" type="primary">TIM54</name>
    <name evidence="1" type="ORF">FBU59_002013</name>
</gene>
<sequence>YNKKESKRRLDYYCSRAAHVANEPIGALETPRKVHVYIAAPMGELGTRKARMHFEEYILPVFVAGALDYELTLVNDTETVDDVEKVVRGGVHSQIAEEIKERRRKQLEATDETGVLKMWRETIDERAKENEQRDARNKRGENPGEAAVPELGKWKPEPYPGIMDVVAIGRVTWVEAINGISEGALGSLNRTVPPLVKIKAEEQEAMGQPDKERRIDTTPVVQGEGSEAVQVTDTAGTIVESSESAPRPVTAPEPTPVVVNYDEYASQATLAGLPAVAYISHMNLTGWGSVPLKIWNFFHDQQNVDRYSSQALQVVFESTRRRTTKPELETMGSAEEALEAWEGQHMDVVVEDNVAGSLMIYDTQVDNAPFKSDE</sequence>
<reference evidence="1" key="1">
    <citation type="submission" date="2022-07" db="EMBL/GenBank/DDBJ databases">
        <title>Phylogenomic reconstructions and comparative analyses of Kickxellomycotina fungi.</title>
        <authorList>
            <person name="Reynolds N.K."/>
            <person name="Stajich J.E."/>
            <person name="Barry K."/>
            <person name="Grigoriev I.V."/>
            <person name="Crous P."/>
            <person name="Smith M.E."/>
        </authorList>
    </citation>
    <scope>NUCLEOTIDE SEQUENCE</scope>
    <source>
        <strain evidence="1">NRRL 5244</strain>
    </source>
</reference>
<dbReference type="Proteomes" id="UP001150603">
    <property type="component" value="Unassembled WGS sequence"/>
</dbReference>
<dbReference type="EMBL" id="JANBPW010001039">
    <property type="protein sequence ID" value="KAJ1946496.1"/>
    <property type="molecule type" value="Genomic_DNA"/>
</dbReference>
<evidence type="ECO:0000313" key="1">
    <source>
        <dbReference type="EMBL" id="KAJ1946496.1"/>
    </source>
</evidence>